<comment type="caution">
    <text evidence="1">The sequence shown here is derived from an EMBL/GenBank/DDBJ whole genome shotgun (WGS) entry which is preliminary data.</text>
</comment>
<evidence type="ECO:0000313" key="2">
    <source>
        <dbReference type="Proteomes" id="UP001519343"/>
    </source>
</evidence>
<accession>A0ABS4GNX8</accession>
<protein>
    <submittedName>
        <fullName evidence="1">Uncharacterized protein</fullName>
    </submittedName>
</protein>
<organism evidence="1 2">
    <name type="scientific">Ammoniphilus resinae</name>
    <dbReference type="NCBI Taxonomy" id="861532"/>
    <lineage>
        <taxon>Bacteria</taxon>
        <taxon>Bacillati</taxon>
        <taxon>Bacillota</taxon>
        <taxon>Bacilli</taxon>
        <taxon>Bacillales</taxon>
        <taxon>Paenibacillaceae</taxon>
        <taxon>Aneurinibacillus group</taxon>
        <taxon>Ammoniphilus</taxon>
    </lineage>
</organism>
<reference evidence="1 2" key="1">
    <citation type="submission" date="2021-03" db="EMBL/GenBank/DDBJ databases">
        <title>Genomic Encyclopedia of Type Strains, Phase IV (KMG-IV): sequencing the most valuable type-strain genomes for metagenomic binning, comparative biology and taxonomic classification.</title>
        <authorList>
            <person name="Goeker M."/>
        </authorList>
    </citation>
    <scope>NUCLEOTIDE SEQUENCE [LARGE SCALE GENOMIC DNA]</scope>
    <source>
        <strain evidence="1 2">DSM 24738</strain>
    </source>
</reference>
<name>A0ABS4GNX8_9BACL</name>
<dbReference type="RefSeq" id="WP_209809854.1">
    <property type="nucleotide sequence ID" value="NZ_JAGGKT010000004.1"/>
</dbReference>
<sequence length="186" mass="21808">MMIGMPIIEHNRRIYAFDKNQYGSQDLLLLVQQGVEGHPDPNWTPLSLGWEYQLWSIIGERGGLAEAQELQLLNGELTIEEYVQLYREELKNIHPIQEIFDAFELLIRFSLNEKETCEYSLQKYQTLIKENDFVLVDADQRIYEKVLMSGEVEILKRVGYEEMIFLPRKTIVVPNPGKELEQLSLF</sequence>
<evidence type="ECO:0000313" key="1">
    <source>
        <dbReference type="EMBL" id="MBP1931762.1"/>
    </source>
</evidence>
<proteinExistence type="predicted"/>
<keyword evidence="2" id="KW-1185">Reference proteome</keyword>
<dbReference type="EMBL" id="JAGGKT010000004">
    <property type="protein sequence ID" value="MBP1931762.1"/>
    <property type="molecule type" value="Genomic_DNA"/>
</dbReference>
<gene>
    <name evidence="1" type="ORF">J2Z37_001763</name>
</gene>
<dbReference type="Proteomes" id="UP001519343">
    <property type="component" value="Unassembled WGS sequence"/>
</dbReference>